<accession>A0A9W7FZE2</accession>
<evidence type="ECO:0000313" key="4">
    <source>
        <dbReference type="Proteomes" id="UP001165065"/>
    </source>
</evidence>
<feature type="compositionally biased region" description="Acidic residues" evidence="1">
    <location>
        <begin position="149"/>
        <end position="160"/>
    </location>
</feature>
<keyword evidence="2" id="KW-0812">Transmembrane</keyword>
<name>A0A9W7FZE2_9STRA</name>
<organism evidence="3 4">
    <name type="scientific">Triparma columacea</name>
    <dbReference type="NCBI Taxonomy" id="722753"/>
    <lineage>
        <taxon>Eukaryota</taxon>
        <taxon>Sar</taxon>
        <taxon>Stramenopiles</taxon>
        <taxon>Ochrophyta</taxon>
        <taxon>Bolidophyceae</taxon>
        <taxon>Parmales</taxon>
        <taxon>Triparmaceae</taxon>
        <taxon>Triparma</taxon>
    </lineage>
</organism>
<evidence type="ECO:0000256" key="1">
    <source>
        <dbReference type="SAM" id="MobiDB-lite"/>
    </source>
</evidence>
<proteinExistence type="predicted"/>
<evidence type="ECO:0000256" key="2">
    <source>
        <dbReference type="SAM" id="Phobius"/>
    </source>
</evidence>
<feature type="region of interest" description="Disordered" evidence="1">
    <location>
        <begin position="141"/>
        <end position="193"/>
    </location>
</feature>
<protein>
    <submittedName>
        <fullName evidence="3">Uncharacterized protein</fullName>
    </submittedName>
</protein>
<keyword evidence="4" id="KW-1185">Reference proteome</keyword>
<comment type="caution">
    <text evidence="3">The sequence shown here is derived from an EMBL/GenBank/DDBJ whole genome shotgun (WGS) entry which is preliminary data.</text>
</comment>
<keyword evidence="2" id="KW-0472">Membrane</keyword>
<dbReference type="Proteomes" id="UP001165065">
    <property type="component" value="Unassembled WGS sequence"/>
</dbReference>
<feature type="compositionally biased region" description="Basic and acidic residues" evidence="1">
    <location>
        <begin position="161"/>
        <end position="177"/>
    </location>
</feature>
<feature type="transmembrane region" description="Helical" evidence="2">
    <location>
        <begin position="236"/>
        <end position="254"/>
    </location>
</feature>
<sequence>MVSSIVPYYETVSHEADGSMGLHLIERTDGCIGSMVEKLNPDSPLQGKLEEGDIIYFPGTEGKNIPIEEAKKMGALRPFVVEVRRVRELAESDMATVEVEVPPDFKEGHNIIVQGKNFIVPPGLKGGDKFLVKIPKSRCPKKGEVAEKDGEEEEGEGDGGEETHKKEKSKEDGDISPKKKRRFSARILPPTSTPPSMPVAEVIDMKPWTLLGNASMVEPLSAEKAALAARLKHRRLKYKVGVCVMLVAMLVAYFTGNEWVVYGLGFYSLFFLIPMATYKFRKYSLGKLFKNENVHAWKVSKELWEEATRVYVGRKGKKKYRPHPGITNKITNKIYCKRKFKHFGQYNMLGCEPVCWISRQHFYSPLFSVVNAQERGFVPLDYGIDKLDHGYVIHVNYELRSEKHKNSKMLGKIKGNYVIPLPENVDEANQVSAEFSQLLGLKSRCKALEKDKNERVLGRVVDAALFVVDNI</sequence>
<gene>
    <name evidence="3" type="ORF">TrCOL_g610</name>
</gene>
<dbReference type="AlphaFoldDB" id="A0A9W7FZE2"/>
<keyword evidence="2" id="KW-1133">Transmembrane helix</keyword>
<evidence type="ECO:0000313" key="3">
    <source>
        <dbReference type="EMBL" id="GMI24450.1"/>
    </source>
</evidence>
<dbReference type="EMBL" id="BRYA01000584">
    <property type="protein sequence ID" value="GMI24450.1"/>
    <property type="molecule type" value="Genomic_DNA"/>
</dbReference>
<reference evidence="4" key="1">
    <citation type="journal article" date="2023" name="Commun. Biol.">
        <title>Genome analysis of Parmales, the sister group of diatoms, reveals the evolutionary specialization of diatoms from phago-mixotrophs to photoautotrophs.</title>
        <authorList>
            <person name="Ban H."/>
            <person name="Sato S."/>
            <person name="Yoshikawa S."/>
            <person name="Yamada K."/>
            <person name="Nakamura Y."/>
            <person name="Ichinomiya M."/>
            <person name="Sato N."/>
            <person name="Blanc-Mathieu R."/>
            <person name="Endo H."/>
            <person name="Kuwata A."/>
            <person name="Ogata H."/>
        </authorList>
    </citation>
    <scope>NUCLEOTIDE SEQUENCE [LARGE SCALE GENOMIC DNA]</scope>
</reference>